<sequence length="170" mass="18341">MSPCRCVSAAQPAPAINMIHHDDADAAGRGPAADVSQRQPCDRRALPCIIPPLQVPSQLLDQADKVWRGSKLPIIDAARKHSASRCRAPWSLSKGTLQRTSLAQRAPEDNASKSRSLPPFQRHVDEPITPAHAFSITPEGDQFGAVPLSWPSPASVPLACPISVERPLQR</sequence>
<organism evidence="2 3">
    <name type="scientific">Amniculicola lignicola CBS 123094</name>
    <dbReference type="NCBI Taxonomy" id="1392246"/>
    <lineage>
        <taxon>Eukaryota</taxon>
        <taxon>Fungi</taxon>
        <taxon>Dikarya</taxon>
        <taxon>Ascomycota</taxon>
        <taxon>Pezizomycotina</taxon>
        <taxon>Dothideomycetes</taxon>
        <taxon>Pleosporomycetidae</taxon>
        <taxon>Pleosporales</taxon>
        <taxon>Amniculicolaceae</taxon>
        <taxon>Amniculicola</taxon>
    </lineage>
</organism>
<gene>
    <name evidence="2" type="ORF">P154DRAFT_65464</name>
</gene>
<dbReference type="EMBL" id="ML977569">
    <property type="protein sequence ID" value="KAF2004033.1"/>
    <property type="molecule type" value="Genomic_DNA"/>
</dbReference>
<evidence type="ECO:0000256" key="1">
    <source>
        <dbReference type="SAM" id="MobiDB-lite"/>
    </source>
</evidence>
<proteinExistence type="predicted"/>
<protein>
    <submittedName>
        <fullName evidence="2">Uncharacterized protein</fullName>
    </submittedName>
</protein>
<feature type="region of interest" description="Disordered" evidence="1">
    <location>
        <begin position="97"/>
        <end position="122"/>
    </location>
</feature>
<keyword evidence="3" id="KW-1185">Reference proteome</keyword>
<dbReference type="AlphaFoldDB" id="A0A6A5WQ93"/>
<accession>A0A6A5WQ93</accession>
<reference evidence="2" key="1">
    <citation type="journal article" date="2020" name="Stud. Mycol.">
        <title>101 Dothideomycetes genomes: a test case for predicting lifestyles and emergence of pathogens.</title>
        <authorList>
            <person name="Haridas S."/>
            <person name="Albert R."/>
            <person name="Binder M."/>
            <person name="Bloem J."/>
            <person name="Labutti K."/>
            <person name="Salamov A."/>
            <person name="Andreopoulos B."/>
            <person name="Baker S."/>
            <person name="Barry K."/>
            <person name="Bills G."/>
            <person name="Bluhm B."/>
            <person name="Cannon C."/>
            <person name="Castanera R."/>
            <person name="Culley D."/>
            <person name="Daum C."/>
            <person name="Ezra D."/>
            <person name="Gonzalez J."/>
            <person name="Henrissat B."/>
            <person name="Kuo A."/>
            <person name="Liang C."/>
            <person name="Lipzen A."/>
            <person name="Lutzoni F."/>
            <person name="Magnuson J."/>
            <person name="Mondo S."/>
            <person name="Nolan M."/>
            <person name="Ohm R."/>
            <person name="Pangilinan J."/>
            <person name="Park H.-J."/>
            <person name="Ramirez L."/>
            <person name="Alfaro M."/>
            <person name="Sun H."/>
            <person name="Tritt A."/>
            <person name="Yoshinaga Y."/>
            <person name="Zwiers L.-H."/>
            <person name="Turgeon B."/>
            <person name="Goodwin S."/>
            <person name="Spatafora J."/>
            <person name="Crous P."/>
            <person name="Grigoriev I."/>
        </authorList>
    </citation>
    <scope>NUCLEOTIDE SEQUENCE</scope>
    <source>
        <strain evidence="2">CBS 123094</strain>
    </source>
</reference>
<dbReference type="Proteomes" id="UP000799779">
    <property type="component" value="Unassembled WGS sequence"/>
</dbReference>
<name>A0A6A5WQ93_9PLEO</name>
<evidence type="ECO:0000313" key="3">
    <source>
        <dbReference type="Proteomes" id="UP000799779"/>
    </source>
</evidence>
<evidence type="ECO:0000313" key="2">
    <source>
        <dbReference type="EMBL" id="KAF2004033.1"/>
    </source>
</evidence>